<dbReference type="KEGG" id="gla:GL50803_0016679"/>
<dbReference type="HOGENOM" id="CLU_460384_0_0_1"/>
<sequence>MQSILTTGLPKPFHGSKDAQFLQLSGSSSGELILFTYTPTSSDKSDVHQESFLLFTGAKNEELYNEPGQVVCCTHDLSQITRFFDRKLHIHVRSPTNTYPCTKTYSLNTCTPKFASLITLNTGQSVLVVLGALVQKLSSNEVSKYFSTCSHQDPVKIAASYTFLYVLHRETGSQINSFLIPIKRKNSIADIAYDTAGLLHIYYRNSQAILLELTVKPLEFYNLEFTKDTVSLLDSRGESVRPLSPSVTQSTLRLEALHASRISASGPLFGRLSFSSLTLHILCDYVSAKCICHVYEEDSESNEVYTLFNETLSNTALWISSQHDKLYYVNSGAPTLQVLDVAELMGYVLQKKQSLCRFTWTSDNAKFFKGFCESSSSPITLISREDFEVYLEALQNQQQTASITSQSNAPDDSNVLESNPSLLADFSVLSNSVISELAQERSDSAELDTAMERDAVNATGTDVPNSSFDDLSARVLTLEETLRIQSADHRKLIKELEEFYDAIGSIADKQAKLSRKLDDFMKVHMKDTPASLVDAAKVAPIGMSATSKDQAQTLGENLKTLAVTLYRIVVDLTGLAVKLVERFGAKLSMRKDM</sequence>
<dbReference type="VEuPathDB" id="GiardiaDB:GL50803_16679"/>
<dbReference type="GeneID" id="5700782"/>
<proteinExistence type="predicted"/>
<dbReference type="OMA" id="HIYYRNS"/>
<name>A8BCC6_GIAIC</name>
<evidence type="ECO:0000313" key="2">
    <source>
        <dbReference type="Proteomes" id="UP000001548"/>
    </source>
</evidence>
<evidence type="ECO:0000313" key="1">
    <source>
        <dbReference type="EMBL" id="KAE8301397.1"/>
    </source>
</evidence>
<dbReference type="AlphaFoldDB" id="A8BCC6"/>
<gene>
    <name evidence="1" type="ORF">GL50803_0016679</name>
</gene>
<dbReference type="RefSeq" id="XP_001707873.1">
    <property type="nucleotide sequence ID" value="XM_001707821.1"/>
</dbReference>
<dbReference type="Proteomes" id="UP000001548">
    <property type="component" value="Unassembled WGS sequence"/>
</dbReference>
<keyword evidence="2" id="KW-1185">Reference proteome</keyword>
<organism evidence="1 2">
    <name type="scientific">Giardia intestinalis (strain ATCC 50803 / WB clone C6)</name>
    <name type="common">Giardia lamblia</name>
    <dbReference type="NCBI Taxonomy" id="184922"/>
    <lineage>
        <taxon>Eukaryota</taxon>
        <taxon>Metamonada</taxon>
        <taxon>Diplomonadida</taxon>
        <taxon>Hexamitidae</taxon>
        <taxon>Giardiinae</taxon>
        <taxon>Giardia</taxon>
    </lineage>
</organism>
<dbReference type="EMBL" id="AACB03000005">
    <property type="protein sequence ID" value="KAE8301397.1"/>
    <property type="molecule type" value="Genomic_DNA"/>
</dbReference>
<accession>A8BCC6</accession>
<reference evidence="1 2" key="1">
    <citation type="journal article" date="2007" name="Science">
        <title>Genomic minimalism in the early diverging intestinal parasite Giardia lamblia.</title>
        <authorList>
            <person name="Morrison H.G."/>
            <person name="McArthur A.G."/>
            <person name="Gillin F.D."/>
            <person name="Aley S.B."/>
            <person name="Adam R.D."/>
            <person name="Olsen G.J."/>
            <person name="Best A.A."/>
            <person name="Cande W.Z."/>
            <person name="Chen F."/>
            <person name="Cipriano M.J."/>
            <person name="Davids B.J."/>
            <person name="Dawson S.C."/>
            <person name="Elmendorf H.G."/>
            <person name="Hehl A.B."/>
            <person name="Holder M.E."/>
            <person name="Huse S.M."/>
            <person name="Kim U.U."/>
            <person name="Lasek-Nesselquist E."/>
            <person name="Manning G."/>
            <person name="Nigam A."/>
            <person name="Nixon J.E."/>
            <person name="Palm D."/>
            <person name="Passamaneck N.E."/>
            <person name="Prabhu A."/>
            <person name="Reich C.I."/>
            <person name="Reiner D.S."/>
            <person name="Samuelson J."/>
            <person name="Svard S.G."/>
            <person name="Sogin M.L."/>
        </authorList>
    </citation>
    <scope>NUCLEOTIDE SEQUENCE [LARGE SCALE GENOMIC DNA]</scope>
    <source>
        <strain evidence="1 2">WB C6</strain>
    </source>
</reference>
<protein>
    <submittedName>
        <fullName evidence="1">Uncharacterized protein</fullName>
    </submittedName>
</protein>
<comment type="caution">
    <text evidence="1">The sequence shown here is derived from an EMBL/GenBank/DDBJ whole genome shotgun (WGS) entry which is preliminary data.</text>
</comment>